<dbReference type="RefSeq" id="WP_147928745.1">
    <property type="nucleotide sequence ID" value="NZ_VOXD01000001.1"/>
</dbReference>
<protein>
    <submittedName>
        <fullName evidence="2">Transposase</fullName>
    </submittedName>
</protein>
<organism evidence="2 3">
    <name type="scientific">Neolewinella aurantiaca</name>
    <dbReference type="NCBI Taxonomy" id="2602767"/>
    <lineage>
        <taxon>Bacteria</taxon>
        <taxon>Pseudomonadati</taxon>
        <taxon>Bacteroidota</taxon>
        <taxon>Saprospiria</taxon>
        <taxon>Saprospirales</taxon>
        <taxon>Lewinellaceae</taxon>
        <taxon>Neolewinella</taxon>
    </lineage>
</organism>
<evidence type="ECO:0000313" key="3">
    <source>
        <dbReference type="Proteomes" id="UP000321907"/>
    </source>
</evidence>
<feature type="domain" description="Transposase IS66 central" evidence="1">
    <location>
        <begin position="25"/>
        <end position="89"/>
    </location>
</feature>
<dbReference type="PANTHER" id="PTHR33678:SF1">
    <property type="entry name" value="BLL1576 PROTEIN"/>
    <property type="match status" value="1"/>
</dbReference>
<dbReference type="EMBL" id="VOXD01000001">
    <property type="protein sequence ID" value="TXF91704.1"/>
    <property type="molecule type" value="Genomic_DNA"/>
</dbReference>
<name>A0A5C7FU66_9BACT</name>
<evidence type="ECO:0000313" key="2">
    <source>
        <dbReference type="EMBL" id="TXF91704.1"/>
    </source>
</evidence>
<dbReference type="Proteomes" id="UP000321907">
    <property type="component" value="Unassembled WGS sequence"/>
</dbReference>
<dbReference type="InterPro" id="IPR004291">
    <property type="entry name" value="Transposase_IS66_central"/>
</dbReference>
<dbReference type="OrthoDB" id="151215at2"/>
<dbReference type="AlphaFoldDB" id="A0A5C7FU66"/>
<comment type="caution">
    <text evidence="2">The sequence shown here is derived from an EMBL/GenBank/DDBJ whole genome shotgun (WGS) entry which is preliminary data.</text>
</comment>
<reference evidence="2 3" key="1">
    <citation type="submission" date="2019-08" db="EMBL/GenBank/DDBJ databases">
        <title>Lewinella sp. strain SSH13 Genome sequencing and assembly.</title>
        <authorList>
            <person name="Kim I."/>
        </authorList>
    </citation>
    <scope>NUCLEOTIDE SEQUENCE [LARGE SCALE GENOMIC DNA]</scope>
    <source>
        <strain evidence="2 3">SSH13</strain>
    </source>
</reference>
<accession>A0A5C7FU66</accession>
<evidence type="ECO:0000259" key="1">
    <source>
        <dbReference type="Pfam" id="PF03050"/>
    </source>
</evidence>
<dbReference type="PANTHER" id="PTHR33678">
    <property type="entry name" value="BLL1576 PROTEIN"/>
    <property type="match status" value="1"/>
</dbReference>
<gene>
    <name evidence="2" type="ORF">FUA23_00530</name>
</gene>
<proteinExistence type="predicted"/>
<dbReference type="InterPro" id="IPR052344">
    <property type="entry name" value="Transposase-related"/>
</dbReference>
<sequence>MPLCTSLRHEILAAADKEEPPLIIKKKGRPKKSKGRNLMDRLVLYEDYVLNFTMKENVPPSNNLAERDIRLWKTKLKVSGCLPTIDGAKRYARIKGFCSTVRKHALSVYEQLLAAMDGRSFLFEGLTT</sequence>
<dbReference type="Pfam" id="PF03050">
    <property type="entry name" value="DDE_Tnp_IS66"/>
    <property type="match status" value="1"/>
</dbReference>
<keyword evidence="3" id="KW-1185">Reference proteome</keyword>